<keyword evidence="5" id="KW-1185">Reference proteome</keyword>
<comment type="caution">
    <text evidence="4">The sequence shown here is derived from an EMBL/GenBank/DDBJ whole genome shotgun (WGS) entry which is preliminary data.</text>
</comment>
<name>A0AA47MKI4_MERPO</name>
<keyword evidence="4" id="KW-0675">Receptor</keyword>
<dbReference type="Gene3D" id="2.60.40.10">
    <property type="entry name" value="Immunoglobulins"/>
    <property type="match status" value="1"/>
</dbReference>
<sequence length="216" mass="23763">METVIGMAGRGVTLPCSSEASHGAVCWGRGKPSLFNCHNTLLVTNGVQVTYRASYRYRLLSDAGRDISLTIYNTRQADSGFYHCRVQVPGLFNDETHVVHLIITDAPEQVEPPPPVPTERFPFTSVVGLVEAEPIEPHLSYTVTEVREETGSGEVWAYPEDPVVALVKTSEQSDFQLISLESYIGNTLRLSFIIFIPALLLTIGYTVESGCSLGLW</sequence>
<evidence type="ECO:0000313" key="4">
    <source>
        <dbReference type="EMBL" id="KAK0141746.1"/>
    </source>
</evidence>
<dbReference type="Proteomes" id="UP001174136">
    <property type="component" value="Unassembled WGS sequence"/>
</dbReference>
<dbReference type="PANTHER" id="PTHR46608">
    <property type="entry name" value="T-CELL IMMUNOGLOBULIN AND MUCIN DOMAIN-CONTAINING PROTEIN 4"/>
    <property type="match status" value="1"/>
</dbReference>
<dbReference type="PANTHER" id="PTHR46608:SF3">
    <property type="entry name" value="T-CELL IMMUNOGLOBULIN AND MUCIN DOMAIN-CONTAINING PROTEIN 4"/>
    <property type="match status" value="1"/>
</dbReference>
<dbReference type="InterPro" id="IPR013106">
    <property type="entry name" value="Ig_V-set"/>
</dbReference>
<reference evidence="4" key="1">
    <citation type="journal article" date="2023" name="Front. Mar. Sci.">
        <title>A new Merluccius polli reference genome to investigate the effects of global change in West African waters.</title>
        <authorList>
            <person name="Mateo J.L."/>
            <person name="Blanco-Fernandez C."/>
            <person name="Garcia-Vazquez E."/>
            <person name="Machado-Schiaffino G."/>
        </authorList>
    </citation>
    <scope>NUCLEOTIDE SEQUENCE</scope>
    <source>
        <strain evidence="4">C29</strain>
        <tissue evidence="4">Fin</tissue>
    </source>
</reference>
<protein>
    <submittedName>
        <fullName evidence="4">Hepatitis A virus cellular receptor 1</fullName>
    </submittedName>
</protein>
<feature type="domain" description="Ig-like" evidence="2">
    <location>
        <begin position="1"/>
        <end position="87"/>
    </location>
</feature>
<keyword evidence="1" id="KW-0472">Membrane</keyword>
<evidence type="ECO:0000259" key="2">
    <source>
        <dbReference type="PROSITE" id="PS50835"/>
    </source>
</evidence>
<dbReference type="InterPro" id="IPR013783">
    <property type="entry name" value="Ig-like_fold"/>
</dbReference>
<evidence type="ECO:0000313" key="5">
    <source>
        <dbReference type="Proteomes" id="UP001174136"/>
    </source>
</evidence>
<gene>
    <name evidence="4" type="primary">HAVCR1_0</name>
    <name evidence="3" type="synonym">HAVCR1_1</name>
    <name evidence="4" type="ORF">N1851_020583</name>
    <name evidence="3" type="ORF">N1851_028583</name>
</gene>
<dbReference type="GO" id="GO:0001786">
    <property type="term" value="F:phosphatidylserine binding"/>
    <property type="evidence" value="ECO:0007669"/>
    <property type="project" value="TreeGrafter"/>
</dbReference>
<evidence type="ECO:0000313" key="3">
    <source>
        <dbReference type="EMBL" id="KAK0135580.1"/>
    </source>
</evidence>
<accession>A0AA47MKI4</accession>
<feature type="transmembrane region" description="Helical" evidence="1">
    <location>
        <begin position="188"/>
        <end position="207"/>
    </location>
</feature>
<dbReference type="InterPro" id="IPR007110">
    <property type="entry name" value="Ig-like_dom"/>
</dbReference>
<dbReference type="SUPFAM" id="SSF48726">
    <property type="entry name" value="Immunoglobulin"/>
    <property type="match status" value="1"/>
</dbReference>
<proteinExistence type="predicted"/>
<dbReference type="SMART" id="SM00409">
    <property type="entry name" value="IG"/>
    <property type="match status" value="1"/>
</dbReference>
<dbReference type="InterPro" id="IPR003599">
    <property type="entry name" value="Ig_sub"/>
</dbReference>
<dbReference type="EMBL" id="JAOPHQ010005417">
    <property type="protein sequence ID" value="KAK0135580.1"/>
    <property type="molecule type" value="Genomic_DNA"/>
</dbReference>
<organism evidence="4 5">
    <name type="scientific">Merluccius polli</name>
    <name type="common">Benguela hake</name>
    <name type="synonym">Merluccius cadenati</name>
    <dbReference type="NCBI Taxonomy" id="89951"/>
    <lineage>
        <taxon>Eukaryota</taxon>
        <taxon>Metazoa</taxon>
        <taxon>Chordata</taxon>
        <taxon>Craniata</taxon>
        <taxon>Vertebrata</taxon>
        <taxon>Euteleostomi</taxon>
        <taxon>Actinopterygii</taxon>
        <taxon>Neopterygii</taxon>
        <taxon>Teleostei</taxon>
        <taxon>Neoteleostei</taxon>
        <taxon>Acanthomorphata</taxon>
        <taxon>Zeiogadaria</taxon>
        <taxon>Gadariae</taxon>
        <taxon>Gadiformes</taxon>
        <taxon>Gadoidei</taxon>
        <taxon>Merlucciidae</taxon>
        <taxon>Merluccius</taxon>
    </lineage>
</organism>
<keyword evidence="1" id="KW-0812">Transmembrane</keyword>
<dbReference type="EMBL" id="JAOPHQ010003745">
    <property type="protein sequence ID" value="KAK0141746.1"/>
    <property type="molecule type" value="Genomic_DNA"/>
</dbReference>
<evidence type="ECO:0000256" key="1">
    <source>
        <dbReference type="SAM" id="Phobius"/>
    </source>
</evidence>
<dbReference type="GO" id="GO:0060097">
    <property type="term" value="P:cytoskeletal rearrangement involved in phagocytosis, engulfment"/>
    <property type="evidence" value="ECO:0007669"/>
    <property type="project" value="TreeGrafter"/>
</dbReference>
<keyword evidence="1" id="KW-1133">Transmembrane helix</keyword>
<dbReference type="Pfam" id="PF07686">
    <property type="entry name" value="V-set"/>
    <property type="match status" value="1"/>
</dbReference>
<dbReference type="GO" id="GO:0043277">
    <property type="term" value="P:apoptotic cell clearance"/>
    <property type="evidence" value="ECO:0007669"/>
    <property type="project" value="TreeGrafter"/>
</dbReference>
<dbReference type="InterPro" id="IPR036179">
    <property type="entry name" value="Ig-like_dom_sf"/>
</dbReference>
<dbReference type="AlphaFoldDB" id="A0AA47MKI4"/>
<dbReference type="PROSITE" id="PS50835">
    <property type="entry name" value="IG_LIKE"/>
    <property type="match status" value="1"/>
</dbReference>